<feature type="domain" description="DUF4806" evidence="1">
    <location>
        <begin position="474"/>
        <end position="554"/>
    </location>
</feature>
<sequence length="581" mass="66285">MLLIWLGVLKHAPVNVRIPNRSVNCVSNNLLILNTFIPSDFSRKCRGLNEISRFNATEYSELYGPQFVSHNVHGLLHIVDDYRKFKSLEECSCFPFENYMKVLKKMVRKHEKPFEQVIKRNQESLLFNKPVLLKPHSNGPSEFEHLTVPNFQISTSDSYIGFTDETGLKIFKVFNICLDSTTEKYCKIKMSQCLVVEFEDNSIEAVPADSLFKARKMVKKGLKNIDISSTDDDILLKPKKRTTKTASNLQFSSSCPTFSVSEDNNCSSDENIKKKGTSKTLLNGWSPSPKKVKLYEGPKNPPTSLTKESYINASKSSTVKKLSFSDDNNTSLNGTLKYKSIEFINMCGLNVDQTNLTCDFIDINSADNYVFETPGNLRYNVIKSTDLELDKENSDVIVISGTPQYTIDPLTLTKTPENVTPILQIYVVIVRTTEFEKEVLHRLEIIEGILENIPPHDISTLNNNLGDQSSLIDKDFNIPLDNIIDLEIFEDKISDNKEFRTKLVNELSYIGGKHVKAMVKRVMGKLFKDQLLKDFSYTDTVKKQNKFKIHLKMKWRISSNMSLLKPLFTSSDDDLKYNVEE</sequence>
<name>A0A6G0TQN6_APHGL</name>
<dbReference type="OrthoDB" id="7553684at2759"/>
<comment type="caution">
    <text evidence="2">The sequence shown here is derived from an EMBL/GenBank/DDBJ whole genome shotgun (WGS) entry which is preliminary data.</text>
</comment>
<evidence type="ECO:0000313" key="2">
    <source>
        <dbReference type="EMBL" id="KAE9536128.1"/>
    </source>
</evidence>
<proteinExistence type="predicted"/>
<keyword evidence="3" id="KW-1185">Reference proteome</keyword>
<dbReference type="AlphaFoldDB" id="A0A6G0TQN6"/>
<organism evidence="2 3">
    <name type="scientific">Aphis glycines</name>
    <name type="common">Soybean aphid</name>
    <dbReference type="NCBI Taxonomy" id="307491"/>
    <lineage>
        <taxon>Eukaryota</taxon>
        <taxon>Metazoa</taxon>
        <taxon>Ecdysozoa</taxon>
        <taxon>Arthropoda</taxon>
        <taxon>Hexapoda</taxon>
        <taxon>Insecta</taxon>
        <taxon>Pterygota</taxon>
        <taxon>Neoptera</taxon>
        <taxon>Paraneoptera</taxon>
        <taxon>Hemiptera</taxon>
        <taxon>Sternorrhyncha</taxon>
        <taxon>Aphidomorpha</taxon>
        <taxon>Aphidoidea</taxon>
        <taxon>Aphididae</taxon>
        <taxon>Aphidini</taxon>
        <taxon>Aphis</taxon>
        <taxon>Aphis</taxon>
    </lineage>
</organism>
<evidence type="ECO:0000313" key="3">
    <source>
        <dbReference type="Proteomes" id="UP000475862"/>
    </source>
</evidence>
<dbReference type="Pfam" id="PF16064">
    <property type="entry name" value="DUF4806"/>
    <property type="match status" value="1"/>
</dbReference>
<protein>
    <recommendedName>
        <fullName evidence="1">DUF4806 domain-containing protein</fullName>
    </recommendedName>
</protein>
<dbReference type="PANTHER" id="PTHR33053">
    <property type="entry name" value="PROTEIN, PUTATIVE-RELATED"/>
    <property type="match status" value="1"/>
</dbReference>
<evidence type="ECO:0000259" key="1">
    <source>
        <dbReference type="Pfam" id="PF16064"/>
    </source>
</evidence>
<dbReference type="Proteomes" id="UP000475862">
    <property type="component" value="Unassembled WGS sequence"/>
</dbReference>
<dbReference type="InterPro" id="IPR032071">
    <property type="entry name" value="DUF4806"/>
</dbReference>
<gene>
    <name evidence="2" type="ORF">AGLY_007351</name>
</gene>
<accession>A0A6G0TQN6</accession>
<reference evidence="2 3" key="1">
    <citation type="submission" date="2019-08" db="EMBL/GenBank/DDBJ databases">
        <title>The genome of the soybean aphid Biotype 1, its phylome, world population structure and adaptation to the North American continent.</title>
        <authorList>
            <person name="Giordano R."/>
            <person name="Donthu R.K."/>
            <person name="Hernandez A.G."/>
            <person name="Wright C.L."/>
            <person name="Zimin A.V."/>
        </authorList>
    </citation>
    <scope>NUCLEOTIDE SEQUENCE [LARGE SCALE GENOMIC DNA]</scope>
    <source>
        <tissue evidence="2">Whole aphids</tissue>
    </source>
</reference>
<dbReference type="EMBL" id="VYZN01000024">
    <property type="protein sequence ID" value="KAE9536128.1"/>
    <property type="molecule type" value="Genomic_DNA"/>
</dbReference>